<dbReference type="Gene3D" id="3.60.15.10">
    <property type="entry name" value="Ribonuclease Z/Hydroxyacylglutathione hydrolase-like"/>
    <property type="match status" value="1"/>
</dbReference>
<proteinExistence type="predicted"/>
<dbReference type="SMART" id="SM00849">
    <property type="entry name" value="Lactamase_B"/>
    <property type="match status" value="1"/>
</dbReference>
<feature type="region of interest" description="Disordered" evidence="1">
    <location>
        <begin position="321"/>
        <end position="383"/>
    </location>
</feature>
<reference evidence="3 4" key="1">
    <citation type="submission" date="2020-06" db="EMBL/GenBank/DDBJ databases">
        <title>Genomic analysis of Salicibibacter sp. NKC5-3.</title>
        <authorList>
            <person name="Oh Y.J."/>
        </authorList>
    </citation>
    <scope>NUCLEOTIDE SEQUENCE [LARGE SCALE GENOMIC DNA]</scope>
    <source>
        <strain evidence="3 4">NKC5-3</strain>
    </source>
</reference>
<evidence type="ECO:0000259" key="2">
    <source>
        <dbReference type="SMART" id="SM00849"/>
    </source>
</evidence>
<dbReference type="CDD" id="cd07731">
    <property type="entry name" value="ComA-like_MBL-fold"/>
    <property type="match status" value="1"/>
</dbReference>
<evidence type="ECO:0000313" key="4">
    <source>
        <dbReference type="Proteomes" id="UP000595823"/>
    </source>
</evidence>
<dbReference type="EMBL" id="CP054705">
    <property type="protein sequence ID" value="QQK75854.1"/>
    <property type="molecule type" value="Genomic_DNA"/>
</dbReference>
<dbReference type="SUPFAM" id="SSF47781">
    <property type="entry name" value="RuvA domain 2-like"/>
    <property type="match status" value="1"/>
</dbReference>
<gene>
    <name evidence="3" type="ORF">HUG15_09915</name>
</gene>
<dbReference type="PANTHER" id="PTHR30619:SF7">
    <property type="entry name" value="BETA-LACTAMASE DOMAIN PROTEIN"/>
    <property type="match status" value="1"/>
</dbReference>
<dbReference type="PROSITE" id="PS51257">
    <property type="entry name" value="PROKAR_LIPOPROTEIN"/>
    <property type="match status" value="1"/>
</dbReference>
<dbReference type="PANTHER" id="PTHR30619">
    <property type="entry name" value="DNA INTERNALIZATION/COMPETENCE PROTEIN COMEC/REC2"/>
    <property type="match status" value="1"/>
</dbReference>
<sequence>MKRKLLHTIFLSFVIAMMGCDVETDDDEETVDAEAEENEEESEQESNEDEEIEEQGTEEDENGDEETSDEEESNEEEESAEEAEGDLTAHFIDVGQGDSILLEGPDFNILVDTGRHDRDEVVPYIEDQDIEQLDLVVGTHSHADHIGQLDRVMHNLDIDEVWMNGEEGTSDTFERALDAVLESDADYEEPDAGDTDEIGSAEIEVVHPQSLSGDPNDDSIVMSVSYGDTSFMLTGDAEEAAESEMVNSDHELDADILKVGHHGSDTSSTSSFLEEVSPETAVYQAGEGNSYGHPHDEAVDRITSMDIELYGTAEHGHVLITTDGDSYDVETVSDSEPTSSSEEPETDADSEDESSEEEETEEEESTEEDAEEETGSSEACEDGEVAINSASEEELQEIVEIGDDRAGQIIDLRDSQDFESYSDLTRIDGIADARADTIEEQGIICFD</sequence>
<dbReference type="RefSeq" id="WP_200128487.1">
    <property type="nucleotide sequence ID" value="NZ_CP054705.1"/>
</dbReference>
<keyword evidence="3" id="KW-0378">Hydrolase</keyword>
<dbReference type="InterPro" id="IPR036866">
    <property type="entry name" value="RibonucZ/Hydroxyglut_hydro"/>
</dbReference>
<dbReference type="KEGG" id="scia:HUG15_09915"/>
<dbReference type="InterPro" id="IPR010994">
    <property type="entry name" value="RuvA_2-like"/>
</dbReference>
<dbReference type="InterPro" id="IPR052159">
    <property type="entry name" value="Competence_DNA_uptake"/>
</dbReference>
<evidence type="ECO:0000313" key="3">
    <source>
        <dbReference type="EMBL" id="QQK75854.1"/>
    </source>
</evidence>
<dbReference type="SUPFAM" id="SSF56281">
    <property type="entry name" value="Metallo-hydrolase/oxidoreductase"/>
    <property type="match status" value="1"/>
</dbReference>
<feature type="compositionally biased region" description="Acidic residues" evidence="1">
    <location>
        <begin position="342"/>
        <end position="383"/>
    </location>
</feature>
<feature type="region of interest" description="Disordered" evidence="1">
    <location>
        <begin position="24"/>
        <end position="84"/>
    </location>
</feature>
<organism evidence="3 4">
    <name type="scientific">Salicibibacter cibarius</name>
    <dbReference type="NCBI Taxonomy" id="2743000"/>
    <lineage>
        <taxon>Bacteria</taxon>
        <taxon>Bacillati</taxon>
        <taxon>Bacillota</taxon>
        <taxon>Bacilli</taxon>
        <taxon>Bacillales</taxon>
        <taxon>Bacillaceae</taxon>
        <taxon>Salicibibacter</taxon>
    </lineage>
</organism>
<protein>
    <submittedName>
        <fullName evidence="3">MBL fold metallo-hydrolase</fullName>
    </submittedName>
</protein>
<keyword evidence="4" id="KW-1185">Reference proteome</keyword>
<dbReference type="Gene3D" id="1.10.150.320">
    <property type="entry name" value="Photosystem II 12 kDa extrinsic protein"/>
    <property type="match status" value="1"/>
</dbReference>
<name>A0A7T7CBD3_9BACI</name>
<dbReference type="AlphaFoldDB" id="A0A7T7CBD3"/>
<dbReference type="InterPro" id="IPR001279">
    <property type="entry name" value="Metallo-B-lactamas"/>
</dbReference>
<evidence type="ECO:0000256" key="1">
    <source>
        <dbReference type="SAM" id="MobiDB-lite"/>
    </source>
</evidence>
<dbReference type="InterPro" id="IPR035681">
    <property type="entry name" value="ComA-like_MBL"/>
</dbReference>
<dbReference type="Proteomes" id="UP000595823">
    <property type="component" value="Chromosome"/>
</dbReference>
<dbReference type="Pfam" id="PF00753">
    <property type="entry name" value="Lactamase_B"/>
    <property type="match status" value="1"/>
</dbReference>
<dbReference type="Pfam" id="PF12836">
    <property type="entry name" value="HHH_3"/>
    <property type="match status" value="1"/>
</dbReference>
<dbReference type="GO" id="GO:0016787">
    <property type="term" value="F:hydrolase activity"/>
    <property type="evidence" value="ECO:0007669"/>
    <property type="project" value="UniProtKB-KW"/>
</dbReference>
<accession>A0A7T7CBD3</accession>
<feature type="domain" description="Metallo-beta-lactamase" evidence="2">
    <location>
        <begin position="96"/>
        <end position="287"/>
    </location>
</feature>